<protein>
    <submittedName>
        <fullName evidence="3">Piwi-domain-containing protein</fullName>
    </submittedName>
</protein>
<dbReference type="SUPFAM" id="SSF101690">
    <property type="entry name" value="PAZ domain"/>
    <property type="match status" value="1"/>
</dbReference>
<dbReference type="InterPro" id="IPR032472">
    <property type="entry name" value="ArgoL2"/>
</dbReference>
<dbReference type="InterPro" id="IPR036085">
    <property type="entry name" value="PAZ_dom_sf"/>
</dbReference>
<dbReference type="Gene3D" id="3.30.420.10">
    <property type="entry name" value="Ribonuclease H-like superfamily/Ribonuclease H"/>
    <property type="match status" value="1"/>
</dbReference>
<dbReference type="EMBL" id="MU853250">
    <property type="protein sequence ID" value="KAK4119305.1"/>
    <property type="molecule type" value="Genomic_DNA"/>
</dbReference>
<dbReference type="Pfam" id="PF16488">
    <property type="entry name" value="ArgoL2"/>
    <property type="match status" value="1"/>
</dbReference>
<accession>A0AAN6TSF2</accession>
<dbReference type="PANTHER" id="PTHR22891">
    <property type="entry name" value="EUKARYOTIC TRANSLATION INITIATION FACTOR 2C"/>
    <property type="match status" value="1"/>
</dbReference>
<comment type="caution">
    <text evidence="3">The sequence shown here is derived from an EMBL/GenBank/DDBJ whole genome shotgun (WGS) entry which is preliminary data.</text>
</comment>
<dbReference type="Pfam" id="PF08699">
    <property type="entry name" value="ArgoL1"/>
    <property type="match status" value="1"/>
</dbReference>
<organism evidence="3 4">
    <name type="scientific">Parathielavia appendiculata</name>
    <dbReference type="NCBI Taxonomy" id="2587402"/>
    <lineage>
        <taxon>Eukaryota</taxon>
        <taxon>Fungi</taxon>
        <taxon>Dikarya</taxon>
        <taxon>Ascomycota</taxon>
        <taxon>Pezizomycotina</taxon>
        <taxon>Sordariomycetes</taxon>
        <taxon>Sordariomycetidae</taxon>
        <taxon>Sordariales</taxon>
        <taxon>Chaetomiaceae</taxon>
        <taxon>Parathielavia</taxon>
    </lineage>
</organism>
<dbReference type="InterPro" id="IPR045246">
    <property type="entry name" value="Piwi_ago-like"/>
</dbReference>
<dbReference type="Pfam" id="PF02171">
    <property type="entry name" value="Piwi"/>
    <property type="match status" value="1"/>
</dbReference>
<dbReference type="RefSeq" id="XP_062643078.1">
    <property type="nucleotide sequence ID" value="XM_062789577.1"/>
</dbReference>
<feature type="compositionally biased region" description="Gly residues" evidence="1">
    <location>
        <begin position="7"/>
        <end position="71"/>
    </location>
</feature>
<evidence type="ECO:0000313" key="3">
    <source>
        <dbReference type="EMBL" id="KAK4119305.1"/>
    </source>
</evidence>
<dbReference type="GO" id="GO:0003676">
    <property type="term" value="F:nucleic acid binding"/>
    <property type="evidence" value="ECO:0007669"/>
    <property type="project" value="InterPro"/>
</dbReference>
<evidence type="ECO:0000256" key="1">
    <source>
        <dbReference type="SAM" id="MobiDB-lite"/>
    </source>
</evidence>
<dbReference type="InterPro" id="IPR014811">
    <property type="entry name" value="ArgoL1"/>
</dbReference>
<dbReference type="InterPro" id="IPR032474">
    <property type="entry name" value="Argonaute_N"/>
</dbReference>
<dbReference type="InterPro" id="IPR012337">
    <property type="entry name" value="RNaseH-like_sf"/>
</dbReference>
<feature type="compositionally biased region" description="Gly residues" evidence="1">
    <location>
        <begin position="79"/>
        <end position="92"/>
    </location>
</feature>
<dbReference type="InterPro" id="IPR003165">
    <property type="entry name" value="Piwi"/>
</dbReference>
<gene>
    <name evidence="3" type="ORF">N657DRAFT_581953</name>
</gene>
<dbReference type="SUPFAM" id="SSF53098">
    <property type="entry name" value="Ribonuclease H-like"/>
    <property type="match status" value="1"/>
</dbReference>
<reference evidence="3" key="1">
    <citation type="journal article" date="2023" name="Mol. Phylogenet. Evol.">
        <title>Genome-scale phylogeny and comparative genomics of the fungal order Sordariales.</title>
        <authorList>
            <person name="Hensen N."/>
            <person name="Bonometti L."/>
            <person name="Westerberg I."/>
            <person name="Brannstrom I.O."/>
            <person name="Guillou S."/>
            <person name="Cros-Aarteil S."/>
            <person name="Calhoun S."/>
            <person name="Haridas S."/>
            <person name="Kuo A."/>
            <person name="Mondo S."/>
            <person name="Pangilinan J."/>
            <person name="Riley R."/>
            <person name="LaButti K."/>
            <person name="Andreopoulos B."/>
            <person name="Lipzen A."/>
            <person name="Chen C."/>
            <person name="Yan M."/>
            <person name="Daum C."/>
            <person name="Ng V."/>
            <person name="Clum A."/>
            <person name="Steindorff A."/>
            <person name="Ohm R.A."/>
            <person name="Martin F."/>
            <person name="Silar P."/>
            <person name="Natvig D.O."/>
            <person name="Lalanne C."/>
            <person name="Gautier V."/>
            <person name="Ament-Velasquez S.L."/>
            <person name="Kruys A."/>
            <person name="Hutchinson M.I."/>
            <person name="Powell A.J."/>
            <person name="Barry K."/>
            <person name="Miller A.N."/>
            <person name="Grigoriev I.V."/>
            <person name="Debuchy R."/>
            <person name="Gladieux P."/>
            <person name="Hiltunen Thoren M."/>
            <person name="Johannesson H."/>
        </authorList>
    </citation>
    <scope>NUCLEOTIDE SEQUENCE</scope>
    <source>
        <strain evidence="3">CBS 731.68</strain>
    </source>
</reference>
<dbReference type="Gene3D" id="2.170.260.10">
    <property type="entry name" value="paz domain"/>
    <property type="match status" value="1"/>
</dbReference>
<keyword evidence="4" id="KW-1185">Reference proteome</keyword>
<dbReference type="AlphaFoldDB" id="A0AAN6TSF2"/>
<sequence length="1065" mass="116954">MADNRGHGGGRGRGGGFGFRGGQGGAPFQGRGGGQQGGGRGGSQGGGYRGGGQQGGGRGGGYQGGGHQGGGRGRRGGEFRGGGSRGGRGGNSGADVFSASQGPVVADKTIEELENRWIEQHGIPVTKTSAGQLESKMASLSIKDAVLPFRPRFGELGKPVTLWANYFRLRPAVNSLWRYDLKVTSKRVTEEQAAAAKEKHKWKGKPHQPQSGDGQQEEVKEPKGKKLEKLIKLALTRLNNAVCATEYKQQLITLEKLQLPEGNIIQLDLVEPGRKGETWFVRFVGPKSIDIGGLMTYLQTLDETGHETVFPKFPDEVDALGIVLGHTPRSNPNTAAVGRSRFFAIDDNRKDGVSPYRSLLEILRGYVQSVRPATGRLLLNANVTHGIFRQHGSLAALFEEFGLVTLNQPETLTVEHRQTLEKLHKFLSKARIRCKVPGEEVEIERTMAGLATTRDGTGDNPRPQFQHPNFRFTSPATVEFHLRPPSTPGATPPPGHTFGNMVVVSDYYRARYGINPRIGLPLINVGTTARPIFVLAEHCTLVRGQSVKAKPSPSEADAMIKFACRPPPANAESITTSARQLLELDSNKLLSEFGITVDKDLIAVKGRELAPPTVLYRNLVPVKPENGAWLMMKVKVARAGSPIKNWKVLVIGRATLTAITPHVEKFANFLNNNMGFPINAPTSLHHCQGETEQDLRNAFQAISKPKQGPPPQLVLVVLPRKDTLIYNTVKKLADVDFGLQTVCVQQAMLLQERGQAGYFANVGLKVNLKFGGANHSVEDGTGLTKNTMFVGYDVTHPTNLPAGAGENAPSLIGLVSSRDRELAQWPAVTWETRGRVENVGKGDDKGQKFVGHFKDRIRLWQDHTKQLPENIVIFRDGVSEGQFRMVLDDELPHIREACRQTYAGKKQPRLSLIVSVKRHQTRFYPTDPNHIHPRSKSPKEGTIVDRGVTNVRYWDFFLQAHASLQGTARPAHYTVLLDEIFRSEFGHKAADMLEKLTHEMCYAYGRATKAVSICPPAYYADLVAGRARIHKSELFDDTRSMSSTQQAQVLGRTVHPNLRNTMYYI</sequence>
<evidence type="ECO:0000313" key="4">
    <source>
        <dbReference type="Proteomes" id="UP001302602"/>
    </source>
</evidence>
<proteinExistence type="predicted"/>
<reference evidence="3" key="2">
    <citation type="submission" date="2023-05" db="EMBL/GenBank/DDBJ databases">
        <authorList>
            <consortium name="Lawrence Berkeley National Laboratory"/>
            <person name="Steindorff A."/>
            <person name="Hensen N."/>
            <person name="Bonometti L."/>
            <person name="Westerberg I."/>
            <person name="Brannstrom I.O."/>
            <person name="Guillou S."/>
            <person name="Cros-Aarteil S."/>
            <person name="Calhoun S."/>
            <person name="Haridas S."/>
            <person name="Kuo A."/>
            <person name="Mondo S."/>
            <person name="Pangilinan J."/>
            <person name="Riley R."/>
            <person name="Labutti K."/>
            <person name="Andreopoulos B."/>
            <person name="Lipzen A."/>
            <person name="Chen C."/>
            <person name="Yanf M."/>
            <person name="Daum C."/>
            <person name="Ng V."/>
            <person name="Clum A."/>
            <person name="Ohm R."/>
            <person name="Martin F."/>
            <person name="Silar P."/>
            <person name="Natvig D."/>
            <person name="Lalanne C."/>
            <person name="Gautier V."/>
            <person name="Ament-Velasquez S.L."/>
            <person name="Kruys A."/>
            <person name="Hutchinson M.I."/>
            <person name="Powell A.J."/>
            <person name="Barry K."/>
            <person name="Miller A.N."/>
            <person name="Grigoriev I.V."/>
            <person name="Debuchy R."/>
            <person name="Gladieux P."/>
            <person name="Thoren M.H."/>
            <person name="Johannesson H."/>
        </authorList>
    </citation>
    <scope>NUCLEOTIDE SEQUENCE</scope>
    <source>
        <strain evidence="3">CBS 731.68</strain>
    </source>
</reference>
<feature type="region of interest" description="Disordered" evidence="1">
    <location>
        <begin position="1"/>
        <end position="102"/>
    </location>
</feature>
<dbReference type="CDD" id="cd04657">
    <property type="entry name" value="Piwi_ago-like"/>
    <property type="match status" value="1"/>
</dbReference>
<dbReference type="Pfam" id="PF16486">
    <property type="entry name" value="ArgoN"/>
    <property type="match status" value="1"/>
</dbReference>
<dbReference type="SMART" id="SM01163">
    <property type="entry name" value="DUF1785"/>
    <property type="match status" value="1"/>
</dbReference>
<dbReference type="Proteomes" id="UP001302602">
    <property type="component" value="Unassembled WGS sequence"/>
</dbReference>
<dbReference type="Gene3D" id="3.40.50.2300">
    <property type="match status" value="1"/>
</dbReference>
<dbReference type="PROSITE" id="PS50822">
    <property type="entry name" value="PIWI"/>
    <property type="match status" value="1"/>
</dbReference>
<name>A0AAN6TSF2_9PEZI</name>
<evidence type="ECO:0000259" key="2">
    <source>
        <dbReference type="PROSITE" id="PS50822"/>
    </source>
</evidence>
<dbReference type="SMART" id="SM00950">
    <property type="entry name" value="Piwi"/>
    <property type="match status" value="1"/>
</dbReference>
<dbReference type="GeneID" id="87826347"/>
<feature type="domain" description="Piwi" evidence="2">
    <location>
        <begin position="713"/>
        <end position="1032"/>
    </location>
</feature>
<feature type="region of interest" description="Disordered" evidence="1">
    <location>
        <begin position="192"/>
        <end position="223"/>
    </location>
</feature>
<dbReference type="InterPro" id="IPR036397">
    <property type="entry name" value="RNaseH_sf"/>
</dbReference>